<dbReference type="PROSITE" id="PS51257">
    <property type="entry name" value="PROKAR_LIPOPROTEIN"/>
    <property type="match status" value="1"/>
</dbReference>
<evidence type="ECO:0000256" key="2">
    <source>
        <dbReference type="SAM" id="SignalP"/>
    </source>
</evidence>
<gene>
    <name evidence="3" type="ORF">HH215_22395</name>
</gene>
<accession>A0A7Z2VLT1</accession>
<reference evidence="3 4" key="1">
    <citation type="submission" date="2020-04" db="EMBL/GenBank/DDBJ databases">
        <title>Genome sequencing of novel species.</title>
        <authorList>
            <person name="Heo J."/>
            <person name="Kim S.-J."/>
            <person name="Kim J.-S."/>
            <person name="Hong S.-B."/>
            <person name="Kwon S.-W."/>
        </authorList>
    </citation>
    <scope>NUCLEOTIDE SEQUENCE [LARGE SCALE GENOMIC DNA]</scope>
    <source>
        <strain evidence="3 4">MFER-1</strain>
    </source>
</reference>
<dbReference type="InterPro" id="IPR006059">
    <property type="entry name" value="SBP"/>
</dbReference>
<name>A0A7Z2VLT1_9BACL</name>
<protein>
    <submittedName>
        <fullName evidence="3">Extracellular solute-binding protein</fullName>
    </submittedName>
</protein>
<keyword evidence="2" id="KW-0732">Signal</keyword>
<dbReference type="Proteomes" id="UP000502248">
    <property type="component" value="Chromosome"/>
</dbReference>
<feature type="region of interest" description="Disordered" evidence="1">
    <location>
        <begin position="26"/>
        <end position="45"/>
    </location>
</feature>
<proteinExistence type="predicted"/>
<dbReference type="KEGG" id="cheb:HH215_22395"/>
<sequence>MKKRWAFILSCIVAFTLMVGCAGKSESPGASSDDGKQTTPDPEQNYNLTLMTWQGSGAPQKVWDDLNAKFNEAHPNITVVNEPMDSKQYSQVYKARVVSGEGPDIMSVYPADLESFVQAGYIAPLDDLAALKKLERLNLDQYKVDGKLYAIPLAIGGTGILFNKEIFSRLNLDVPRTWSELIEVSEKIKENGIVPFGMTVKDSWFTQFFIYPLTKAPVQAKDPDIYYKIAKGEMKFGDTAISEAFEKFLLFRDKGFFSKDALGINFDQAKAEFAQGKSAMFVGTDWLLSDIRAINPEFELGFMDFPASDDAAENEKVGWGGYSMSLSVKSGKTKEAAKQYLDWLFTQENYQSFVNGIKWFPVLEGIDVSSIDPLANAMSDSFVGMTMYPSDNDVWLSGVADTMLKSIQEAYLNQKTATDIVKDMDESNERALQAK</sequence>
<feature type="signal peptide" evidence="2">
    <location>
        <begin position="1"/>
        <end position="21"/>
    </location>
</feature>
<dbReference type="AlphaFoldDB" id="A0A7Z2VLT1"/>
<evidence type="ECO:0000313" key="4">
    <source>
        <dbReference type="Proteomes" id="UP000502248"/>
    </source>
</evidence>
<dbReference type="PANTHER" id="PTHR43649">
    <property type="entry name" value="ARABINOSE-BINDING PROTEIN-RELATED"/>
    <property type="match status" value="1"/>
</dbReference>
<dbReference type="InterPro" id="IPR050490">
    <property type="entry name" value="Bact_solute-bd_prot1"/>
</dbReference>
<feature type="chain" id="PRO_5038667299" evidence="2">
    <location>
        <begin position="22"/>
        <end position="435"/>
    </location>
</feature>
<dbReference type="Pfam" id="PF01547">
    <property type="entry name" value="SBP_bac_1"/>
    <property type="match status" value="1"/>
</dbReference>
<dbReference type="EMBL" id="CP051680">
    <property type="protein sequence ID" value="QJD85661.1"/>
    <property type="molecule type" value="Genomic_DNA"/>
</dbReference>
<keyword evidence="4" id="KW-1185">Reference proteome</keyword>
<evidence type="ECO:0000313" key="3">
    <source>
        <dbReference type="EMBL" id="QJD85661.1"/>
    </source>
</evidence>
<dbReference type="Gene3D" id="3.40.190.10">
    <property type="entry name" value="Periplasmic binding protein-like II"/>
    <property type="match status" value="2"/>
</dbReference>
<organism evidence="3 4">
    <name type="scientific">Cohnella herbarum</name>
    <dbReference type="NCBI Taxonomy" id="2728023"/>
    <lineage>
        <taxon>Bacteria</taxon>
        <taxon>Bacillati</taxon>
        <taxon>Bacillota</taxon>
        <taxon>Bacilli</taxon>
        <taxon>Bacillales</taxon>
        <taxon>Paenibacillaceae</taxon>
        <taxon>Cohnella</taxon>
    </lineage>
</organism>
<dbReference type="RefSeq" id="WP_169281921.1">
    <property type="nucleotide sequence ID" value="NZ_CP051680.1"/>
</dbReference>
<evidence type="ECO:0000256" key="1">
    <source>
        <dbReference type="SAM" id="MobiDB-lite"/>
    </source>
</evidence>
<dbReference type="SUPFAM" id="SSF53850">
    <property type="entry name" value="Periplasmic binding protein-like II"/>
    <property type="match status" value="1"/>
</dbReference>